<comment type="function">
    <text evidence="7 8">Key enzyme in folate metabolism. Catalyzes an essential reaction for de novo glycine and purine synthesis, and for DNA precursor synthesis.</text>
</comment>
<evidence type="ECO:0000256" key="5">
    <source>
        <dbReference type="ARBA" id="ARBA00022857"/>
    </source>
</evidence>
<sequence length="166" mass="19106">MKISLIAAHAQNRVIGKNNDLPWHLPDDMKFFMTTTQGHYCIMGRKNYDSIPAKFKPLPKRTNIVVTRQKNFDAPGCIVFNSIDEGIALARKNGEQEVFIIGGAEIYRSALPSADLLYLTEIQAVIDGDVYFPEFSKEQWKEVSREHHPADEKHKYAFDFVLYERK</sequence>
<dbReference type="RefSeq" id="WP_377576817.1">
    <property type="nucleotide sequence ID" value="NZ_JBHTKA010000001.1"/>
</dbReference>
<reference evidence="12" key="1">
    <citation type="journal article" date="2019" name="Int. J. Syst. Evol. Microbiol.">
        <title>The Global Catalogue of Microorganisms (GCM) 10K type strain sequencing project: providing services to taxonomists for standard genome sequencing and annotation.</title>
        <authorList>
            <consortium name="The Broad Institute Genomics Platform"/>
            <consortium name="The Broad Institute Genome Sequencing Center for Infectious Disease"/>
            <person name="Wu L."/>
            <person name="Ma J."/>
        </authorList>
    </citation>
    <scope>NUCLEOTIDE SEQUENCE [LARGE SCALE GENOMIC DNA]</scope>
    <source>
        <strain evidence="12">CCUG 58938</strain>
    </source>
</reference>
<dbReference type="CDD" id="cd00209">
    <property type="entry name" value="DHFR"/>
    <property type="match status" value="1"/>
</dbReference>
<name>A0ABW3K233_9BACT</name>
<evidence type="ECO:0000313" key="11">
    <source>
        <dbReference type="EMBL" id="MFD0999057.1"/>
    </source>
</evidence>
<gene>
    <name evidence="11" type="ORF">ACFQ21_07050</name>
</gene>
<dbReference type="InterPro" id="IPR001796">
    <property type="entry name" value="DHFR_dom"/>
</dbReference>
<keyword evidence="5 8" id="KW-0521">NADP</keyword>
<dbReference type="InterPro" id="IPR012259">
    <property type="entry name" value="DHFR"/>
</dbReference>
<feature type="domain" description="DHFR" evidence="10">
    <location>
        <begin position="2"/>
        <end position="165"/>
    </location>
</feature>
<evidence type="ECO:0000256" key="1">
    <source>
        <dbReference type="ARBA" id="ARBA00004903"/>
    </source>
</evidence>
<comment type="similarity">
    <text evidence="2 8 9">Belongs to the dihydrofolate reductase family.</text>
</comment>
<dbReference type="PANTHER" id="PTHR48069:SF3">
    <property type="entry name" value="DIHYDROFOLATE REDUCTASE"/>
    <property type="match status" value="1"/>
</dbReference>
<keyword evidence="4 8" id="KW-0554">One-carbon metabolism</keyword>
<organism evidence="11 12">
    <name type="scientific">Ohtaekwangia kribbensis</name>
    <dbReference type="NCBI Taxonomy" id="688913"/>
    <lineage>
        <taxon>Bacteria</taxon>
        <taxon>Pseudomonadati</taxon>
        <taxon>Bacteroidota</taxon>
        <taxon>Cytophagia</taxon>
        <taxon>Cytophagales</taxon>
        <taxon>Fulvivirgaceae</taxon>
        <taxon>Ohtaekwangia</taxon>
    </lineage>
</organism>
<dbReference type="SUPFAM" id="SSF53597">
    <property type="entry name" value="Dihydrofolate reductase-like"/>
    <property type="match status" value="1"/>
</dbReference>
<comment type="pathway">
    <text evidence="1 8">Cofactor biosynthesis; tetrahydrofolate biosynthesis; 5,6,7,8-tetrahydrofolate from 7,8-dihydrofolate: step 1/1.</text>
</comment>
<evidence type="ECO:0000256" key="7">
    <source>
        <dbReference type="ARBA" id="ARBA00025067"/>
    </source>
</evidence>
<evidence type="ECO:0000259" key="10">
    <source>
        <dbReference type="PROSITE" id="PS51330"/>
    </source>
</evidence>
<dbReference type="InterPro" id="IPR017925">
    <property type="entry name" value="DHFR_CS"/>
</dbReference>
<dbReference type="EMBL" id="JBHTKA010000001">
    <property type="protein sequence ID" value="MFD0999057.1"/>
    <property type="molecule type" value="Genomic_DNA"/>
</dbReference>
<proteinExistence type="inferred from homology"/>
<evidence type="ECO:0000256" key="8">
    <source>
        <dbReference type="PIRNR" id="PIRNR000194"/>
    </source>
</evidence>
<evidence type="ECO:0000256" key="2">
    <source>
        <dbReference type="ARBA" id="ARBA00009539"/>
    </source>
</evidence>
<comment type="catalytic activity">
    <reaction evidence="8">
        <text>(6S)-5,6,7,8-tetrahydrofolate + NADP(+) = 7,8-dihydrofolate + NADPH + H(+)</text>
        <dbReference type="Rhea" id="RHEA:15009"/>
        <dbReference type="ChEBI" id="CHEBI:15378"/>
        <dbReference type="ChEBI" id="CHEBI:57451"/>
        <dbReference type="ChEBI" id="CHEBI:57453"/>
        <dbReference type="ChEBI" id="CHEBI:57783"/>
        <dbReference type="ChEBI" id="CHEBI:58349"/>
        <dbReference type="EC" id="1.5.1.3"/>
    </reaction>
</comment>
<dbReference type="PROSITE" id="PS00075">
    <property type="entry name" value="DHFR_1"/>
    <property type="match status" value="1"/>
</dbReference>
<protein>
    <recommendedName>
        <fullName evidence="3 8">Dihydrofolate reductase</fullName>
        <ecNumber evidence="3 8">1.5.1.3</ecNumber>
    </recommendedName>
</protein>
<dbReference type="GO" id="GO:0004146">
    <property type="term" value="F:dihydrofolate reductase activity"/>
    <property type="evidence" value="ECO:0007669"/>
    <property type="project" value="UniProtKB-EC"/>
</dbReference>
<keyword evidence="12" id="KW-1185">Reference proteome</keyword>
<dbReference type="Gene3D" id="3.40.430.10">
    <property type="entry name" value="Dihydrofolate Reductase, subunit A"/>
    <property type="match status" value="1"/>
</dbReference>
<dbReference type="Pfam" id="PF00186">
    <property type="entry name" value="DHFR_1"/>
    <property type="match status" value="1"/>
</dbReference>
<dbReference type="Proteomes" id="UP001597112">
    <property type="component" value="Unassembled WGS sequence"/>
</dbReference>
<comment type="caution">
    <text evidence="11">The sequence shown here is derived from an EMBL/GenBank/DDBJ whole genome shotgun (WGS) entry which is preliminary data.</text>
</comment>
<accession>A0ABW3K233</accession>
<dbReference type="EC" id="1.5.1.3" evidence="3 8"/>
<evidence type="ECO:0000256" key="6">
    <source>
        <dbReference type="ARBA" id="ARBA00023002"/>
    </source>
</evidence>
<dbReference type="PROSITE" id="PS51330">
    <property type="entry name" value="DHFR_2"/>
    <property type="match status" value="1"/>
</dbReference>
<dbReference type="PANTHER" id="PTHR48069">
    <property type="entry name" value="DIHYDROFOLATE REDUCTASE"/>
    <property type="match status" value="1"/>
</dbReference>
<evidence type="ECO:0000256" key="9">
    <source>
        <dbReference type="RuleBase" id="RU004474"/>
    </source>
</evidence>
<evidence type="ECO:0000256" key="3">
    <source>
        <dbReference type="ARBA" id="ARBA00012856"/>
    </source>
</evidence>
<evidence type="ECO:0000313" key="12">
    <source>
        <dbReference type="Proteomes" id="UP001597112"/>
    </source>
</evidence>
<dbReference type="PRINTS" id="PR00070">
    <property type="entry name" value="DHFR"/>
</dbReference>
<dbReference type="InterPro" id="IPR024072">
    <property type="entry name" value="DHFR-like_dom_sf"/>
</dbReference>
<dbReference type="PIRSF" id="PIRSF000194">
    <property type="entry name" value="DHFR"/>
    <property type="match status" value="1"/>
</dbReference>
<keyword evidence="6 8" id="KW-0560">Oxidoreductase</keyword>
<evidence type="ECO:0000256" key="4">
    <source>
        <dbReference type="ARBA" id="ARBA00022563"/>
    </source>
</evidence>